<dbReference type="GO" id="GO:0016226">
    <property type="term" value="P:iron-sulfur cluster assembly"/>
    <property type="evidence" value="ECO:0007669"/>
    <property type="project" value="InterPro"/>
</dbReference>
<dbReference type="Proteomes" id="UP000562395">
    <property type="component" value="Unassembled WGS sequence"/>
</dbReference>
<dbReference type="GO" id="GO:0005506">
    <property type="term" value="F:iron ion binding"/>
    <property type="evidence" value="ECO:0007669"/>
    <property type="project" value="InterPro"/>
</dbReference>
<dbReference type="SUPFAM" id="SSF82649">
    <property type="entry name" value="SufE/NifU"/>
    <property type="match status" value="1"/>
</dbReference>
<sequence>MSAGRGLYTPEVLAAAMELTRYPMDDALPFKGSARSRSCGSTIDIAVSLASDGGIATVGIRPHACAVGQASAALFARGAVGLTADDLRAARAALGAWLAGNGLRPEWPGIELVEPARAYPARHGAILLAWDAAIEALK</sequence>
<reference evidence="1 2" key="1">
    <citation type="submission" date="2020-08" db="EMBL/GenBank/DDBJ databases">
        <title>Genomic Encyclopedia of Type Strains, Phase IV (KMG-IV): sequencing the most valuable type-strain genomes for metagenomic binning, comparative biology and taxonomic classification.</title>
        <authorList>
            <person name="Goeker M."/>
        </authorList>
    </citation>
    <scope>NUCLEOTIDE SEQUENCE [LARGE SCALE GENOMIC DNA]</scope>
    <source>
        <strain evidence="1 2">DSM 14552</strain>
    </source>
</reference>
<name>A0A7W5ZZI2_9SPHN</name>
<evidence type="ECO:0000313" key="2">
    <source>
        <dbReference type="Proteomes" id="UP000562395"/>
    </source>
</evidence>
<dbReference type="InterPro" id="IPR002871">
    <property type="entry name" value="NIF_FeS_clus_asmbl_NifU_N"/>
</dbReference>
<gene>
    <name evidence="1" type="ORF">GGQ88_002444</name>
</gene>
<accession>A0A7W5ZZI2</accession>
<dbReference type="RefSeq" id="WP_183613540.1">
    <property type="nucleotide sequence ID" value="NZ_JACICY010000005.1"/>
</dbReference>
<comment type="caution">
    <text evidence="1">The sequence shown here is derived from an EMBL/GenBank/DDBJ whole genome shotgun (WGS) entry which is preliminary data.</text>
</comment>
<organism evidence="1 2">
    <name type="scientific">Novosphingobium hassiacum</name>
    <dbReference type="NCBI Taxonomy" id="173676"/>
    <lineage>
        <taxon>Bacteria</taxon>
        <taxon>Pseudomonadati</taxon>
        <taxon>Pseudomonadota</taxon>
        <taxon>Alphaproteobacteria</taxon>
        <taxon>Sphingomonadales</taxon>
        <taxon>Sphingomonadaceae</taxon>
        <taxon>Novosphingobium</taxon>
    </lineage>
</organism>
<protein>
    <submittedName>
        <fullName evidence="1">NifU-like protein involved in Fe-S cluster formation</fullName>
    </submittedName>
</protein>
<proteinExistence type="predicted"/>
<keyword evidence="2" id="KW-1185">Reference proteome</keyword>
<dbReference type="Gene3D" id="3.90.1010.10">
    <property type="match status" value="1"/>
</dbReference>
<dbReference type="CDD" id="cd06664">
    <property type="entry name" value="IscU_like"/>
    <property type="match status" value="1"/>
</dbReference>
<evidence type="ECO:0000313" key="1">
    <source>
        <dbReference type="EMBL" id="MBB3861172.1"/>
    </source>
</evidence>
<dbReference type="GO" id="GO:0051536">
    <property type="term" value="F:iron-sulfur cluster binding"/>
    <property type="evidence" value="ECO:0007669"/>
    <property type="project" value="InterPro"/>
</dbReference>
<dbReference type="EMBL" id="JACICY010000005">
    <property type="protein sequence ID" value="MBB3861172.1"/>
    <property type="molecule type" value="Genomic_DNA"/>
</dbReference>
<dbReference type="AlphaFoldDB" id="A0A7W5ZZI2"/>